<dbReference type="GO" id="GO:0005886">
    <property type="term" value="C:plasma membrane"/>
    <property type="evidence" value="ECO:0007669"/>
    <property type="project" value="TreeGrafter"/>
</dbReference>
<keyword evidence="2" id="KW-0813">Transport</keyword>
<comment type="subcellular location">
    <subcellularLocation>
        <location evidence="2">Endoplasmic reticulum membrane</location>
        <topology evidence="2">Multi-pass membrane protein</topology>
    </subcellularLocation>
</comment>
<dbReference type="OrthoDB" id="76898at2759"/>
<reference evidence="4 5" key="1">
    <citation type="submission" date="2013-12" db="EMBL/GenBank/DDBJ databases">
        <title>Draft genome of the parsitic nematode Ancylostoma duodenale.</title>
        <authorList>
            <person name="Mitreva M."/>
        </authorList>
    </citation>
    <scope>NUCLEOTIDE SEQUENCE [LARGE SCALE GENOMIC DNA]</scope>
    <source>
        <strain evidence="4 5">Zhejiang</strain>
    </source>
</reference>
<keyword evidence="2" id="KW-1071">Ligand-gated ion channel</keyword>
<dbReference type="InterPro" id="IPR036300">
    <property type="entry name" value="MIR_dom_sf"/>
</dbReference>
<keyword evidence="2" id="KW-0406">Ion transport</keyword>
<gene>
    <name evidence="4" type="ORF">ANCDUO_18937</name>
</gene>
<keyword evidence="2" id="KW-0675">Receptor</keyword>
<evidence type="ECO:0000313" key="4">
    <source>
        <dbReference type="EMBL" id="KIH50980.1"/>
    </source>
</evidence>
<evidence type="ECO:0000313" key="5">
    <source>
        <dbReference type="Proteomes" id="UP000054047"/>
    </source>
</evidence>
<organism evidence="4 5">
    <name type="scientific">Ancylostoma duodenale</name>
    <dbReference type="NCBI Taxonomy" id="51022"/>
    <lineage>
        <taxon>Eukaryota</taxon>
        <taxon>Metazoa</taxon>
        <taxon>Ecdysozoa</taxon>
        <taxon>Nematoda</taxon>
        <taxon>Chromadorea</taxon>
        <taxon>Rhabditida</taxon>
        <taxon>Rhabditina</taxon>
        <taxon>Rhabditomorpha</taxon>
        <taxon>Strongyloidea</taxon>
        <taxon>Ancylostomatidae</taxon>
        <taxon>Ancylostomatinae</taxon>
        <taxon>Ancylostoma</taxon>
    </lineage>
</organism>
<dbReference type="GO" id="GO:0005220">
    <property type="term" value="F:inositol 1,4,5-trisphosphate-gated calcium channel activity"/>
    <property type="evidence" value="ECO:0007669"/>
    <property type="project" value="UniProtKB-UniRule"/>
</dbReference>
<accession>A0A0C2FQZ8</accession>
<keyword evidence="2" id="KW-0407">Ion channel</keyword>
<dbReference type="GO" id="GO:0005789">
    <property type="term" value="C:endoplasmic reticulum membrane"/>
    <property type="evidence" value="ECO:0007669"/>
    <property type="project" value="UniProtKB-SubCell"/>
</dbReference>
<dbReference type="Gene3D" id="1.25.10.30">
    <property type="entry name" value="IP3 receptor type 1 binding core, RIH domain"/>
    <property type="match status" value="1"/>
</dbReference>
<dbReference type="PANTHER" id="PTHR13715">
    <property type="entry name" value="RYANODINE RECEPTOR AND IP3 RECEPTOR"/>
    <property type="match status" value="1"/>
</dbReference>
<keyword evidence="2" id="KW-0472">Membrane</keyword>
<dbReference type="PRINTS" id="PR00779">
    <property type="entry name" value="INSP3RECEPTR"/>
</dbReference>
<dbReference type="InterPro" id="IPR000493">
    <property type="entry name" value="InsP3_rcpt"/>
</dbReference>
<keyword evidence="2" id="KW-0107">Calcium channel</keyword>
<dbReference type="InterPro" id="IPR016093">
    <property type="entry name" value="MIR_motif"/>
</dbReference>
<dbReference type="Proteomes" id="UP000054047">
    <property type="component" value="Unassembled WGS sequence"/>
</dbReference>
<dbReference type="AlphaFoldDB" id="A0A0C2FQZ8"/>
<dbReference type="InterPro" id="IPR015925">
    <property type="entry name" value="Ryanodine_IP3_receptor"/>
</dbReference>
<evidence type="ECO:0000259" key="3">
    <source>
        <dbReference type="Pfam" id="PF02815"/>
    </source>
</evidence>
<feature type="domain" description="MIR" evidence="3">
    <location>
        <begin position="2"/>
        <end position="167"/>
    </location>
</feature>
<comment type="function">
    <text evidence="2">Receptor for inositol 1,4,5-trisphosphate, a second messenger that mediates the release of intracellular calcium.</text>
</comment>
<dbReference type="GO" id="GO:0035091">
    <property type="term" value="F:phosphatidylinositol binding"/>
    <property type="evidence" value="ECO:0007669"/>
    <property type="project" value="TreeGrafter"/>
</dbReference>
<dbReference type="GO" id="GO:0051209">
    <property type="term" value="P:release of sequestered calcium ion into cytosol"/>
    <property type="evidence" value="ECO:0007669"/>
    <property type="project" value="UniProtKB-UniRule"/>
</dbReference>
<dbReference type="GO" id="GO:0030667">
    <property type="term" value="C:secretory granule membrane"/>
    <property type="evidence" value="ECO:0007669"/>
    <property type="project" value="TreeGrafter"/>
</dbReference>
<proteinExistence type="inferred from homology"/>
<dbReference type="EMBL" id="KN748041">
    <property type="protein sequence ID" value="KIH50980.1"/>
    <property type="molecule type" value="Genomic_DNA"/>
</dbReference>
<feature type="non-terminal residue" evidence="4">
    <location>
        <position position="1"/>
    </location>
</feature>
<dbReference type="SUPFAM" id="SSF82109">
    <property type="entry name" value="MIR domain"/>
    <property type="match status" value="1"/>
</dbReference>
<dbReference type="GO" id="GO:0005509">
    <property type="term" value="F:calcium ion binding"/>
    <property type="evidence" value="ECO:0007669"/>
    <property type="project" value="TreeGrafter"/>
</dbReference>
<keyword evidence="2" id="KW-0109">Calcium transport</keyword>
<comment type="similarity">
    <text evidence="2">Belongs to the InsP3 receptor family.</text>
</comment>
<dbReference type="PANTHER" id="PTHR13715:SF102">
    <property type="entry name" value="INOSITOL 1,4,5-TRISPHOSPHATE RECEPTOR"/>
    <property type="match status" value="1"/>
</dbReference>
<dbReference type="Pfam" id="PF02815">
    <property type="entry name" value="MIR"/>
    <property type="match status" value="1"/>
</dbReference>
<keyword evidence="1" id="KW-0677">Repeat</keyword>
<dbReference type="Gene3D" id="2.80.10.50">
    <property type="match status" value="1"/>
</dbReference>
<evidence type="ECO:0000256" key="2">
    <source>
        <dbReference type="RuleBase" id="RU368044"/>
    </source>
</evidence>
<keyword evidence="2" id="KW-0256">Endoplasmic reticulum</keyword>
<dbReference type="GO" id="GO:0016529">
    <property type="term" value="C:sarcoplasmic reticulum"/>
    <property type="evidence" value="ECO:0007669"/>
    <property type="project" value="TreeGrafter"/>
</dbReference>
<keyword evidence="2" id="KW-0106">Calcium</keyword>
<comment type="domain">
    <text evidence="2">The receptor contains a calcium channel in its C-terminal extremity. Its large N-terminal cytoplasmic region has the ligand-binding site in the N-terminus and modulatory sites in the middle portion immediately upstream of the channel region.</text>
</comment>
<protein>
    <recommendedName>
        <fullName evidence="2">Inositol 1,4,5-trisphosphate receptor</fullName>
    </recommendedName>
</protein>
<keyword evidence="5" id="KW-1185">Reference proteome</keyword>
<name>A0A0C2FQZ8_9BILA</name>
<evidence type="ECO:0000256" key="1">
    <source>
        <dbReference type="ARBA" id="ARBA00022737"/>
    </source>
</evidence>
<dbReference type="GO" id="GO:0070679">
    <property type="term" value="F:inositol 1,4,5 trisphosphate binding"/>
    <property type="evidence" value="ECO:0007669"/>
    <property type="project" value="UniProtKB-UniRule"/>
</dbReference>
<sequence>VVQKDAYRGGAAKWREYYRFKHLATDMYLTAVPATSPVKPATNGRRASLMHMKTKAEFLAPPALYADGPESTEECSSSSTFFLVPVKSDFPEADKKLLFCLDPGTMPKNKDVPTKSYVRLQHEATNTWVHATNASEKQNLYYSSKNEKGWVRVICENSRVDKETFALLPVSPNEVRDLDFANDACRALRNFIRHIKSGDPVTKESIKQSYYLVILA</sequence>